<proteinExistence type="predicted"/>
<evidence type="ECO:0000313" key="2">
    <source>
        <dbReference type="EMBL" id="KAF4638332.1"/>
    </source>
</evidence>
<dbReference type="Proteomes" id="UP000557509">
    <property type="component" value="Unassembled WGS sequence"/>
</dbReference>
<comment type="caution">
    <text evidence="2">The sequence shown here is derived from an EMBL/GenBank/DDBJ whole genome shotgun (WGS) entry which is preliminary data.</text>
</comment>
<dbReference type="AlphaFoldDB" id="A0A7J6JVD8"/>
<keyword evidence="3" id="KW-1185">Reference proteome</keyword>
<dbReference type="VEuPathDB" id="ToxoDB:TGME49_217490"/>
<reference evidence="2 3" key="1">
    <citation type="submission" date="2020-03" db="EMBL/GenBank/DDBJ databases">
        <title>Genome sequence of Toxoplasma gondii RH-88 strain.</title>
        <authorList>
            <person name="Lorenzi H.A."/>
            <person name="Venepally P."/>
            <person name="Rozenberg A."/>
            <person name="Sibley D."/>
        </authorList>
    </citation>
    <scope>NUCLEOTIDE SEQUENCE [LARGE SCALE GENOMIC DNA]</scope>
    <source>
        <strain evidence="2 3">RH-88</strain>
    </source>
</reference>
<feature type="signal peptide" evidence="1">
    <location>
        <begin position="1"/>
        <end position="22"/>
    </location>
</feature>
<evidence type="ECO:0000313" key="3">
    <source>
        <dbReference type="Proteomes" id="UP000557509"/>
    </source>
</evidence>
<accession>A0A7J6JVD8</accession>
<sequence>MSSYLVASCLLLALSSMQPSEAEGYLEPPVMPQFMSPQRPGNENFPPNTVVAPVAANVGLQYQPWSGSDADDLEYPTVNVHYNFEPKDWNKKRDELRDRIAFDREKNKFLANAVDLQDVIEGQNAQLQGMTALLVEEAMEVRNHSAGVVAKKIPEGVKTGTALGTSAMESIEPRLNGMYTPAKNKMKSFSGSHIRSYSATRDIFEHLADEFVGRNLRKTKYRCANHLRNRLLCERELPIQI</sequence>
<feature type="chain" id="PRO_5029885099" evidence="1">
    <location>
        <begin position="23"/>
        <end position="241"/>
    </location>
</feature>
<dbReference type="EMBL" id="JAAUHK010000197">
    <property type="protein sequence ID" value="KAF4638332.1"/>
    <property type="molecule type" value="Genomic_DNA"/>
</dbReference>
<name>A0A7J6JVD8_TOXGO</name>
<protein>
    <submittedName>
        <fullName evidence="2">Uncharacterized protein</fullName>
    </submittedName>
</protein>
<evidence type="ECO:0000256" key="1">
    <source>
        <dbReference type="SAM" id="SignalP"/>
    </source>
</evidence>
<organism evidence="2 3">
    <name type="scientific">Toxoplasma gondii</name>
    <dbReference type="NCBI Taxonomy" id="5811"/>
    <lineage>
        <taxon>Eukaryota</taxon>
        <taxon>Sar</taxon>
        <taxon>Alveolata</taxon>
        <taxon>Apicomplexa</taxon>
        <taxon>Conoidasida</taxon>
        <taxon>Coccidia</taxon>
        <taxon>Eucoccidiorida</taxon>
        <taxon>Eimeriorina</taxon>
        <taxon>Sarcocystidae</taxon>
        <taxon>Toxoplasma</taxon>
    </lineage>
</organism>
<keyword evidence="1" id="KW-0732">Signal</keyword>
<gene>
    <name evidence="2" type="ORF">TGRH88_059390</name>
</gene>